<dbReference type="InterPro" id="IPR010061">
    <property type="entry name" value="MeMal-semiAld_DH"/>
</dbReference>
<feature type="domain" description="Aldehyde dehydrogenase" evidence="2">
    <location>
        <begin position="21"/>
        <end position="90"/>
    </location>
</feature>
<reference evidence="3" key="1">
    <citation type="submission" date="2021-04" db="EMBL/GenBank/DDBJ databases">
        <title>Sequencing of actinobacteria type strains.</title>
        <authorList>
            <person name="Nguyen G.-S."/>
            <person name="Wentzel A."/>
        </authorList>
    </citation>
    <scope>NUCLEOTIDE SEQUENCE</scope>
    <source>
        <strain evidence="3">DSM 42095</strain>
    </source>
</reference>
<dbReference type="GO" id="GO:0004491">
    <property type="term" value="F:methylmalonate-semialdehyde dehydrogenase (acylating, NAD) activity"/>
    <property type="evidence" value="ECO:0007669"/>
    <property type="project" value="InterPro"/>
</dbReference>
<dbReference type="PANTHER" id="PTHR43866">
    <property type="entry name" value="MALONATE-SEMIALDEHYDE DEHYDROGENASE"/>
    <property type="match status" value="1"/>
</dbReference>
<keyword evidence="4" id="KW-1185">Reference proteome</keyword>
<name>A0A8T4J5A9_9ACTN</name>
<evidence type="ECO:0000313" key="3">
    <source>
        <dbReference type="EMBL" id="MBR7678918.1"/>
    </source>
</evidence>
<dbReference type="SUPFAM" id="SSF53720">
    <property type="entry name" value="ALDH-like"/>
    <property type="match status" value="1"/>
</dbReference>
<dbReference type="GO" id="GO:0006574">
    <property type="term" value="P:L-valine catabolic process"/>
    <property type="evidence" value="ECO:0007669"/>
    <property type="project" value="TreeGrafter"/>
</dbReference>
<accession>A0A8T4J5A9</accession>
<dbReference type="GO" id="GO:0006210">
    <property type="term" value="P:thymine catabolic process"/>
    <property type="evidence" value="ECO:0007669"/>
    <property type="project" value="TreeGrafter"/>
</dbReference>
<dbReference type="Pfam" id="PF00171">
    <property type="entry name" value="Aldedh"/>
    <property type="match status" value="1"/>
</dbReference>
<dbReference type="EMBL" id="JAGSMN010002014">
    <property type="protein sequence ID" value="MBR7678918.1"/>
    <property type="molecule type" value="Genomic_DNA"/>
</dbReference>
<protein>
    <submittedName>
        <fullName evidence="3">Aldehyde dehydrogenase family protein</fullName>
    </submittedName>
</protein>
<evidence type="ECO:0000313" key="4">
    <source>
        <dbReference type="Proteomes" id="UP000675554"/>
    </source>
</evidence>
<comment type="caution">
    <text evidence="3">The sequence shown here is derived from an EMBL/GenBank/DDBJ whole genome shotgun (WGS) entry which is preliminary data.</text>
</comment>
<organism evidence="3 4">
    <name type="scientific">Streptomyces daliensis</name>
    <dbReference type="NCBI Taxonomy" id="299421"/>
    <lineage>
        <taxon>Bacteria</taxon>
        <taxon>Bacillati</taxon>
        <taxon>Actinomycetota</taxon>
        <taxon>Actinomycetes</taxon>
        <taxon>Kitasatosporales</taxon>
        <taxon>Streptomycetaceae</taxon>
        <taxon>Streptomyces</taxon>
    </lineage>
</organism>
<dbReference type="Proteomes" id="UP000675554">
    <property type="component" value="Unassembled WGS sequence"/>
</dbReference>
<dbReference type="AlphaFoldDB" id="A0A8T4J5A9"/>
<proteinExistence type="predicted"/>
<dbReference type="Gene3D" id="3.40.605.10">
    <property type="entry name" value="Aldehyde Dehydrogenase, Chain A, domain 1"/>
    <property type="match status" value="1"/>
</dbReference>
<dbReference type="InterPro" id="IPR016161">
    <property type="entry name" value="Ald_DH/histidinol_DH"/>
</dbReference>
<dbReference type="InterPro" id="IPR016162">
    <property type="entry name" value="Ald_DH_N"/>
</dbReference>
<sequence>MKTLGHWIGGKPVESVSGSFGPVYDPATGAQPTRVSLASAEEADAAVAAAREAYPDWAQSSLARRTAFLFRYRELLDAHRDEIAALITAE</sequence>
<dbReference type="PANTHER" id="PTHR43866:SF4">
    <property type="entry name" value="MALONATE-SEMIALDEHYDE DEHYDROGENASE"/>
    <property type="match status" value="1"/>
</dbReference>
<keyword evidence="1" id="KW-0560">Oxidoreductase</keyword>
<gene>
    <name evidence="3" type="ORF">KDA82_39435</name>
</gene>
<feature type="non-terminal residue" evidence="3">
    <location>
        <position position="90"/>
    </location>
</feature>
<evidence type="ECO:0000259" key="2">
    <source>
        <dbReference type="Pfam" id="PF00171"/>
    </source>
</evidence>
<evidence type="ECO:0000256" key="1">
    <source>
        <dbReference type="ARBA" id="ARBA00023002"/>
    </source>
</evidence>
<dbReference type="InterPro" id="IPR015590">
    <property type="entry name" value="Aldehyde_DH_dom"/>
</dbReference>